<comment type="caution">
    <text evidence="1">The sequence shown here is derived from an EMBL/GenBank/DDBJ whole genome shotgun (WGS) entry which is preliminary data.</text>
</comment>
<reference evidence="1 2" key="1">
    <citation type="journal article" date="2019" name="Commun. Biol.">
        <title>The bagworm genome reveals a unique fibroin gene that provides high tensile strength.</title>
        <authorList>
            <person name="Kono N."/>
            <person name="Nakamura H."/>
            <person name="Ohtoshi R."/>
            <person name="Tomita M."/>
            <person name="Numata K."/>
            <person name="Arakawa K."/>
        </authorList>
    </citation>
    <scope>NUCLEOTIDE SEQUENCE [LARGE SCALE GENOMIC DNA]</scope>
</reference>
<evidence type="ECO:0000313" key="1">
    <source>
        <dbReference type="EMBL" id="GBP14676.1"/>
    </source>
</evidence>
<dbReference type="EMBL" id="BGZK01000066">
    <property type="protein sequence ID" value="GBP14676.1"/>
    <property type="molecule type" value="Genomic_DNA"/>
</dbReference>
<proteinExistence type="predicted"/>
<dbReference type="AlphaFoldDB" id="A0A4C1TKF7"/>
<protein>
    <submittedName>
        <fullName evidence="1">Uncharacterized protein</fullName>
    </submittedName>
</protein>
<name>A0A4C1TKF7_EUMVA</name>
<dbReference type="Proteomes" id="UP000299102">
    <property type="component" value="Unassembled WGS sequence"/>
</dbReference>
<sequence length="224" mass="25266">MNERPSNTRKCVIHQGDLEFDAFRKEDIANFFYQPLTTAGKQVDQYCLTVGHPCRRGVLLNFFSRGVSISTLVQGLSNCARAFAGTLAVPKVYDPCKSSKNFLSPLTGRTGITSNSVLTRDGLLSNPLAPAVPYKSKPFRIYSKLMKRRSITNKMKDHIRERDLNKNREETWTEIEREIGIKNKKRTGFGFENKVGIGMESGTKIKFHNGTEIETGRSLDIKSQ</sequence>
<accession>A0A4C1TKF7</accession>
<keyword evidence="2" id="KW-1185">Reference proteome</keyword>
<organism evidence="1 2">
    <name type="scientific">Eumeta variegata</name>
    <name type="common">Bagworm moth</name>
    <name type="synonym">Eumeta japonica</name>
    <dbReference type="NCBI Taxonomy" id="151549"/>
    <lineage>
        <taxon>Eukaryota</taxon>
        <taxon>Metazoa</taxon>
        <taxon>Ecdysozoa</taxon>
        <taxon>Arthropoda</taxon>
        <taxon>Hexapoda</taxon>
        <taxon>Insecta</taxon>
        <taxon>Pterygota</taxon>
        <taxon>Neoptera</taxon>
        <taxon>Endopterygota</taxon>
        <taxon>Lepidoptera</taxon>
        <taxon>Glossata</taxon>
        <taxon>Ditrysia</taxon>
        <taxon>Tineoidea</taxon>
        <taxon>Psychidae</taxon>
        <taxon>Oiketicinae</taxon>
        <taxon>Eumeta</taxon>
    </lineage>
</organism>
<gene>
    <name evidence="1" type="ORF">EVAR_9587_1</name>
</gene>
<evidence type="ECO:0000313" key="2">
    <source>
        <dbReference type="Proteomes" id="UP000299102"/>
    </source>
</evidence>